<keyword evidence="1" id="KW-0812">Transmembrane</keyword>
<organism evidence="2 3">
    <name type="scientific">Chitinophaga tropicalis</name>
    <dbReference type="NCBI Taxonomy" id="2683588"/>
    <lineage>
        <taxon>Bacteria</taxon>
        <taxon>Pseudomonadati</taxon>
        <taxon>Bacteroidota</taxon>
        <taxon>Chitinophagia</taxon>
        <taxon>Chitinophagales</taxon>
        <taxon>Chitinophagaceae</taxon>
        <taxon>Chitinophaga</taxon>
    </lineage>
</organism>
<name>A0A7K1U4V0_9BACT</name>
<dbReference type="AlphaFoldDB" id="A0A7K1U4V0"/>
<feature type="transmembrane region" description="Helical" evidence="1">
    <location>
        <begin position="120"/>
        <end position="141"/>
    </location>
</feature>
<evidence type="ECO:0000256" key="1">
    <source>
        <dbReference type="SAM" id="Phobius"/>
    </source>
</evidence>
<keyword evidence="1" id="KW-1133">Transmembrane helix</keyword>
<feature type="transmembrane region" description="Helical" evidence="1">
    <location>
        <begin position="36"/>
        <end position="56"/>
    </location>
</feature>
<reference evidence="2 3" key="1">
    <citation type="submission" date="2019-12" db="EMBL/GenBank/DDBJ databases">
        <title>Chitinophaga sp. strain ysch24 (GDMCC 1.1355), whole genome shotgun sequence.</title>
        <authorList>
            <person name="Zhang X."/>
        </authorList>
    </citation>
    <scope>NUCLEOTIDE SEQUENCE [LARGE SCALE GENOMIC DNA]</scope>
    <source>
        <strain evidence="3">ysch24</strain>
    </source>
</reference>
<feature type="transmembrane region" description="Helical" evidence="1">
    <location>
        <begin position="62"/>
        <end position="79"/>
    </location>
</feature>
<proteinExistence type="predicted"/>
<feature type="transmembrane region" description="Helical" evidence="1">
    <location>
        <begin position="7"/>
        <end position="24"/>
    </location>
</feature>
<evidence type="ECO:0000313" key="2">
    <source>
        <dbReference type="EMBL" id="MVT09387.1"/>
    </source>
</evidence>
<dbReference type="EMBL" id="WRXN01000005">
    <property type="protein sequence ID" value="MVT09387.1"/>
    <property type="molecule type" value="Genomic_DNA"/>
</dbReference>
<feature type="transmembrane region" description="Helical" evidence="1">
    <location>
        <begin position="153"/>
        <end position="173"/>
    </location>
</feature>
<feature type="transmembrane region" description="Helical" evidence="1">
    <location>
        <begin position="193"/>
        <end position="211"/>
    </location>
</feature>
<keyword evidence="1" id="KW-0472">Membrane</keyword>
<comment type="caution">
    <text evidence="2">The sequence shown here is derived from an EMBL/GenBank/DDBJ whole genome shotgun (WGS) entry which is preliminary data.</text>
</comment>
<sequence>MITTYDIFYYLIYIICLFCSIKAREEHIPGLLFLRLLLYCGLITEGIVEIMQYYELKRSENIPYYFYIPTEYFLLVFFYAKNTTRPLLKKIMLSSTGIYLGICSYIVARQQGMVEYPAWVYSSSCVLNTIWVTLLFLEMQYVESTGITRLPVFWIYTGLLVFYASVFFFNGPYSYLLKANSGLADTLRTRLNITMNYVLYLTLTYGFICSLRMKRSS</sequence>
<dbReference type="Proteomes" id="UP000461730">
    <property type="component" value="Unassembled WGS sequence"/>
</dbReference>
<protein>
    <submittedName>
        <fullName evidence="2">Uncharacterized protein</fullName>
    </submittedName>
</protein>
<keyword evidence="3" id="KW-1185">Reference proteome</keyword>
<gene>
    <name evidence="2" type="ORF">GO493_14040</name>
</gene>
<feature type="transmembrane region" description="Helical" evidence="1">
    <location>
        <begin position="91"/>
        <end position="108"/>
    </location>
</feature>
<evidence type="ECO:0000313" key="3">
    <source>
        <dbReference type="Proteomes" id="UP000461730"/>
    </source>
</evidence>
<dbReference type="RefSeq" id="WP_157306834.1">
    <property type="nucleotide sequence ID" value="NZ_WRXN01000005.1"/>
</dbReference>
<accession>A0A7K1U4V0</accession>